<name>A0A1Y0LBQ9_TATCI</name>
<evidence type="ECO:0000256" key="3">
    <source>
        <dbReference type="ARBA" id="ARBA00023002"/>
    </source>
</evidence>
<dbReference type="AlphaFoldDB" id="A0A1Y0LBQ9"/>
<dbReference type="InterPro" id="IPR001155">
    <property type="entry name" value="OxRdtase_FMN_N"/>
</dbReference>
<accession>A0A1Y0LBQ9</accession>
<comment type="similarity">
    <text evidence="2">Belongs to the NADH:flavin oxidoreductase/NADH oxidase family.</text>
</comment>
<dbReference type="FunFam" id="3.20.20.70:FF:000059">
    <property type="entry name" value="N-ethylmaleimide reductase, FMN-linked"/>
    <property type="match status" value="1"/>
</dbReference>
<dbReference type="PANTHER" id="PTHR22893:SF91">
    <property type="entry name" value="NADPH DEHYDROGENASE 2-RELATED"/>
    <property type="match status" value="1"/>
</dbReference>
<dbReference type="GO" id="GO:0016628">
    <property type="term" value="F:oxidoreductase activity, acting on the CH-CH group of donors, NAD or NADP as acceptor"/>
    <property type="evidence" value="ECO:0007669"/>
    <property type="project" value="UniProtKB-ARBA"/>
</dbReference>
<dbReference type="GO" id="GO:0010181">
    <property type="term" value="F:FMN binding"/>
    <property type="evidence" value="ECO:0007669"/>
    <property type="project" value="InterPro"/>
</dbReference>
<dbReference type="PANTHER" id="PTHR22893">
    <property type="entry name" value="NADH OXIDOREDUCTASE-RELATED"/>
    <property type="match status" value="1"/>
</dbReference>
<dbReference type="CDD" id="cd02933">
    <property type="entry name" value="OYE_like_FMN"/>
    <property type="match status" value="1"/>
</dbReference>
<dbReference type="EMBL" id="CP015579">
    <property type="protein sequence ID" value="ARU95357.1"/>
    <property type="molecule type" value="Genomic_DNA"/>
</dbReference>
<evidence type="ECO:0000256" key="1">
    <source>
        <dbReference type="ARBA" id="ARBA00001917"/>
    </source>
</evidence>
<dbReference type="Gene3D" id="3.20.20.70">
    <property type="entry name" value="Aldolase class I"/>
    <property type="match status" value="1"/>
</dbReference>
<dbReference type="GO" id="GO:0005829">
    <property type="term" value="C:cytosol"/>
    <property type="evidence" value="ECO:0007669"/>
    <property type="project" value="TreeGrafter"/>
</dbReference>
<dbReference type="NCBIfam" id="NF007899">
    <property type="entry name" value="PRK10605.1"/>
    <property type="match status" value="1"/>
</dbReference>
<dbReference type="SUPFAM" id="SSF51395">
    <property type="entry name" value="FMN-linked oxidoreductases"/>
    <property type="match status" value="1"/>
</dbReference>
<feature type="domain" description="NADH:flavin oxidoreductase/NADH oxidase N-terminal" evidence="4">
    <location>
        <begin position="3"/>
        <end position="342"/>
    </location>
</feature>
<protein>
    <submittedName>
        <fullName evidence="5">Alkene reductase</fullName>
    </submittedName>
</protein>
<sequence>MDKLFTAYQLGGITLKNRIIMAPMTRSRAKAGDTADDLTAKYYQQRASAGLIITEGAQISVQGQGYLFTPGIYNDEQIKGWEKTTRAVHEAGGKIYLQIWHVGRISHTSLQQDGEAPVSCVAVRANNSTCYARDEQGNPGPVPVSAPRALATDELSQIVQDYARAAKNAIQAGFDGVEIHAANGYLLEQFINGGLNTRTDEYGGPRPENRLRFVLNVTDAVSQAIGADKTGIRLAPFGRLFDMHAFSGEEETWLLIAKELSRRSLAYVHLSDQQTLGEQAIPDGFIEKFRDAYHGTLIIAGGFNKALAESYITSGKADLIAFGRPYIANPDLVERMQNDWPLNEVNRATMYGGLEEGYTDYPVYKSQD</sequence>
<dbReference type="Proteomes" id="UP000195729">
    <property type="component" value="Chromosome"/>
</dbReference>
<dbReference type="OrthoDB" id="8523426at2"/>
<reference evidence="7 8" key="1">
    <citation type="submission" date="2016-05" db="EMBL/GenBank/DDBJ databases">
        <title>Complete genome sequence of two 2,5-diketo-D-glunonic acid producing strain Tatumella citrea.</title>
        <authorList>
            <person name="Duan C."/>
            <person name="Yang J."/>
            <person name="Yang S."/>
        </authorList>
    </citation>
    <scope>NUCLEOTIDE SEQUENCE [LARGE SCALE GENOMIC DNA]</scope>
    <source>
        <strain evidence="6 7">ATCC 39140</strain>
        <strain evidence="5 8">DSM 13699</strain>
    </source>
</reference>
<dbReference type="InterPro" id="IPR013785">
    <property type="entry name" value="Aldolase_TIM"/>
</dbReference>
<evidence type="ECO:0000256" key="2">
    <source>
        <dbReference type="ARBA" id="ARBA00005979"/>
    </source>
</evidence>
<keyword evidence="7" id="KW-1185">Reference proteome</keyword>
<dbReference type="KEGG" id="tci:A7K98_17395"/>
<comment type="cofactor">
    <cofactor evidence="1">
        <name>FMN</name>
        <dbReference type="ChEBI" id="CHEBI:58210"/>
    </cofactor>
</comment>
<evidence type="ECO:0000259" key="4">
    <source>
        <dbReference type="Pfam" id="PF00724"/>
    </source>
</evidence>
<evidence type="ECO:0000313" key="8">
    <source>
        <dbReference type="Proteomes" id="UP000195814"/>
    </source>
</evidence>
<evidence type="ECO:0000313" key="7">
    <source>
        <dbReference type="Proteomes" id="UP000195729"/>
    </source>
</evidence>
<dbReference type="Pfam" id="PF00724">
    <property type="entry name" value="Oxidored_FMN"/>
    <property type="match status" value="1"/>
</dbReference>
<proteinExistence type="inferred from homology"/>
<dbReference type="EMBL" id="CP015581">
    <property type="protein sequence ID" value="ARU99398.1"/>
    <property type="molecule type" value="Genomic_DNA"/>
</dbReference>
<evidence type="ECO:0000313" key="6">
    <source>
        <dbReference type="EMBL" id="ARU99398.1"/>
    </source>
</evidence>
<gene>
    <name evidence="5" type="ORF">A7K98_17395</name>
    <name evidence="6" type="ORF">A7K99_17380</name>
</gene>
<evidence type="ECO:0000313" key="5">
    <source>
        <dbReference type="EMBL" id="ARU95357.1"/>
    </source>
</evidence>
<dbReference type="RefSeq" id="WP_087489712.1">
    <property type="nucleotide sequence ID" value="NZ_CP015579.1"/>
</dbReference>
<dbReference type="InterPro" id="IPR045247">
    <property type="entry name" value="Oye-like"/>
</dbReference>
<keyword evidence="3" id="KW-0560">Oxidoreductase</keyword>
<dbReference type="Proteomes" id="UP000195814">
    <property type="component" value="Chromosome"/>
</dbReference>
<organism evidence="5 8">
    <name type="scientific">Tatumella citrea</name>
    <name type="common">Pantoea citrea</name>
    <dbReference type="NCBI Taxonomy" id="53336"/>
    <lineage>
        <taxon>Bacteria</taxon>
        <taxon>Pseudomonadati</taxon>
        <taxon>Pseudomonadota</taxon>
        <taxon>Gammaproteobacteria</taxon>
        <taxon>Enterobacterales</taxon>
        <taxon>Erwiniaceae</taxon>
        <taxon>Tatumella</taxon>
    </lineage>
</organism>